<keyword evidence="5" id="KW-0560">Oxidoreductase</keyword>
<keyword evidence="4" id="KW-0274">FAD</keyword>
<dbReference type="GO" id="GO:0008115">
    <property type="term" value="F:sarcosine oxidase activity"/>
    <property type="evidence" value="ECO:0007669"/>
    <property type="project" value="TreeGrafter"/>
</dbReference>
<evidence type="ECO:0000313" key="8">
    <source>
        <dbReference type="Proteomes" id="UP000769157"/>
    </source>
</evidence>
<comment type="similarity">
    <text evidence="2">Belongs to the MSOX/MTOX family.</text>
</comment>
<protein>
    <recommendedName>
        <fullName evidence="6">FAD dependent oxidoreductase domain-containing protein</fullName>
    </recommendedName>
</protein>
<dbReference type="GO" id="GO:0050660">
    <property type="term" value="F:flavin adenine dinucleotide binding"/>
    <property type="evidence" value="ECO:0007669"/>
    <property type="project" value="InterPro"/>
</dbReference>
<reference evidence="7" key="2">
    <citation type="submission" date="2021-01" db="EMBL/GenBank/DDBJ databases">
        <authorList>
            <person name="Schikora-Tamarit M.A."/>
        </authorList>
    </citation>
    <scope>NUCLEOTIDE SEQUENCE</scope>
    <source>
        <strain evidence="7">CBS6075</strain>
    </source>
</reference>
<dbReference type="OrthoDB" id="2219495at2759"/>
<dbReference type="EMBL" id="JAEUBE010000070">
    <property type="protein sequence ID" value="KAH3671326.1"/>
    <property type="molecule type" value="Genomic_DNA"/>
</dbReference>
<keyword evidence="3" id="KW-0285">Flavoprotein</keyword>
<dbReference type="InterPro" id="IPR036188">
    <property type="entry name" value="FAD/NAD-bd_sf"/>
</dbReference>
<proteinExistence type="inferred from homology"/>
<comment type="cofactor">
    <cofactor evidence="1">
        <name>FAD</name>
        <dbReference type="ChEBI" id="CHEBI:57692"/>
    </cofactor>
</comment>
<dbReference type="SUPFAM" id="SSF51905">
    <property type="entry name" value="FAD/NAD(P)-binding domain"/>
    <property type="match status" value="1"/>
</dbReference>
<dbReference type="PANTHER" id="PTHR10961:SF26">
    <property type="entry name" value="L-SACCHAROPINE OXIDASE"/>
    <property type="match status" value="1"/>
</dbReference>
<sequence length="428" mass="47870">MPSVLIVGCGVFGLSTARDLSRRGYSVVALDAYEPPSPWSAANDFNKIIRAEYTDLIYSKMAVEAIHQWRDDPDLKGLYNECGRIMVTPMDHVGRQEFEKKGISNLRKLNEGLKIKYLKGNDALAEICPELGHNSLGPEQEFKFNPESGLGHAGNSLKTMYLKCKQLGVKFVFGDAGRFTGLEKKNGKVYARAANGQLYTADQLLICCGANTGKCMDLKQQQSATALYVAHIKLTPEEYSKYKDIPILFDSDMGYFFPPDPATRVIKIALPGIGASNLVADPHGSDKEISLPRYHNANPSDTMPKYGYDQVVKLLAKYCPDLAYHMPFNAKTCWIGDTADSHFIIDQVPGYENTFVATGDSGHGYKFLPNIGKYIVARLENTLDPELKNAWKWRAGAIFDPFSIDWRVAKDFPDLKDVDWWIEQKPKL</sequence>
<dbReference type="InterPro" id="IPR045170">
    <property type="entry name" value="MTOX"/>
</dbReference>
<accession>A0A9P8T9Y5</accession>
<evidence type="ECO:0000256" key="1">
    <source>
        <dbReference type="ARBA" id="ARBA00001974"/>
    </source>
</evidence>
<dbReference type="GO" id="GO:0051698">
    <property type="term" value="F:saccharopine oxidase activity"/>
    <property type="evidence" value="ECO:0007669"/>
    <property type="project" value="TreeGrafter"/>
</dbReference>
<dbReference type="Pfam" id="PF01266">
    <property type="entry name" value="DAO"/>
    <property type="match status" value="1"/>
</dbReference>
<evidence type="ECO:0000313" key="7">
    <source>
        <dbReference type="EMBL" id="KAH3671326.1"/>
    </source>
</evidence>
<dbReference type="PANTHER" id="PTHR10961">
    <property type="entry name" value="PEROXISOMAL SARCOSINE OXIDASE"/>
    <property type="match status" value="1"/>
</dbReference>
<reference evidence="7" key="1">
    <citation type="journal article" date="2021" name="Open Biol.">
        <title>Shared evolutionary footprints suggest mitochondrial oxidative damage underlies multiple complex I losses in fungi.</title>
        <authorList>
            <person name="Schikora-Tamarit M.A."/>
            <person name="Marcet-Houben M."/>
            <person name="Nosek J."/>
            <person name="Gabaldon T."/>
        </authorList>
    </citation>
    <scope>NUCLEOTIDE SEQUENCE</scope>
    <source>
        <strain evidence="7">CBS6075</strain>
    </source>
</reference>
<dbReference type="InterPro" id="IPR006076">
    <property type="entry name" value="FAD-dep_OxRdtase"/>
</dbReference>
<dbReference type="Gene3D" id="3.50.50.60">
    <property type="entry name" value="FAD/NAD(P)-binding domain"/>
    <property type="match status" value="1"/>
</dbReference>
<evidence type="ECO:0000259" key="6">
    <source>
        <dbReference type="Pfam" id="PF01266"/>
    </source>
</evidence>
<dbReference type="Gene3D" id="3.30.9.10">
    <property type="entry name" value="D-Amino Acid Oxidase, subunit A, domain 2"/>
    <property type="match status" value="1"/>
</dbReference>
<evidence type="ECO:0000256" key="2">
    <source>
        <dbReference type="ARBA" id="ARBA00010989"/>
    </source>
</evidence>
<gene>
    <name evidence="7" type="ORF">OGAPHI_000549</name>
</gene>
<dbReference type="GeneID" id="70232517"/>
<comment type="caution">
    <text evidence="7">The sequence shown here is derived from an EMBL/GenBank/DDBJ whole genome shotgun (WGS) entry which is preliminary data.</text>
</comment>
<organism evidence="7 8">
    <name type="scientific">Ogataea philodendri</name>
    <dbReference type="NCBI Taxonomy" id="1378263"/>
    <lineage>
        <taxon>Eukaryota</taxon>
        <taxon>Fungi</taxon>
        <taxon>Dikarya</taxon>
        <taxon>Ascomycota</taxon>
        <taxon>Saccharomycotina</taxon>
        <taxon>Pichiomycetes</taxon>
        <taxon>Pichiales</taxon>
        <taxon>Pichiaceae</taxon>
        <taxon>Ogataea</taxon>
    </lineage>
</organism>
<dbReference type="RefSeq" id="XP_046064625.1">
    <property type="nucleotide sequence ID" value="XM_046206700.1"/>
</dbReference>
<evidence type="ECO:0000256" key="4">
    <source>
        <dbReference type="ARBA" id="ARBA00022827"/>
    </source>
</evidence>
<name>A0A9P8T9Y5_9ASCO</name>
<dbReference type="AlphaFoldDB" id="A0A9P8T9Y5"/>
<evidence type="ECO:0000256" key="5">
    <source>
        <dbReference type="ARBA" id="ARBA00023002"/>
    </source>
</evidence>
<feature type="domain" description="FAD dependent oxidoreductase" evidence="6">
    <location>
        <begin position="4"/>
        <end position="377"/>
    </location>
</feature>
<keyword evidence="8" id="KW-1185">Reference proteome</keyword>
<dbReference type="Proteomes" id="UP000769157">
    <property type="component" value="Unassembled WGS sequence"/>
</dbReference>
<evidence type="ECO:0000256" key="3">
    <source>
        <dbReference type="ARBA" id="ARBA00022630"/>
    </source>
</evidence>